<sequence>MSQTRAPRSTGRPARQRSWRRRLGAYSGALALVGGLAGACSSGSGSVEKPNLNVGVVTGIGAATFELGVSQKLFDQSGLSLNVTDYSTDAAAEAALQKGQIDIAFGDYSEFLSSSGATSLQVVGEGYDAGENTIGLVASTSSSLKSTSLSGTNGVSSQIANGGVTVDVPDLASPEYLALANWAISEQTPLNVTAQKVNSAGTNSDGPSTATTEINAVVSGSAGAAVLEEPFLTEAIETGKVVEIANLDSGNAENMPISGYFALRTTAQKDPNTIAAFQSALAQAQALGSSRVDVEAALTAAKVSGEVAATTSIGNYPTGIVAANLTNVLSLMSSADLTTSSLDAATLTGTSTS</sequence>
<name>A0A941EBM6_9ACTN</name>
<dbReference type="RefSeq" id="WP_212518618.1">
    <property type="nucleotide sequence ID" value="NZ_JAGSOH010000035.1"/>
</dbReference>
<reference evidence="4" key="1">
    <citation type="submission" date="2021-04" db="EMBL/GenBank/DDBJ databases">
        <title>Genome based classification of Actinospica acidithermotolerans sp. nov., an actinobacterium isolated from an Indonesian hot spring.</title>
        <authorList>
            <person name="Kusuma A.B."/>
            <person name="Putra K.E."/>
            <person name="Nafisah S."/>
            <person name="Loh J."/>
            <person name="Nouioui I."/>
            <person name="Goodfellow M."/>
        </authorList>
    </citation>
    <scope>NUCLEOTIDE SEQUENCE</scope>
    <source>
        <strain evidence="4">MGRD01-02</strain>
    </source>
</reference>
<evidence type="ECO:0000313" key="5">
    <source>
        <dbReference type="Proteomes" id="UP000676325"/>
    </source>
</evidence>
<dbReference type="Gene3D" id="3.40.190.10">
    <property type="entry name" value="Periplasmic binding protein-like II"/>
    <property type="match status" value="2"/>
</dbReference>
<comment type="similarity">
    <text evidence="2">Belongs to the bacterial solute-binding protein SsuA/TauA family.</text>
</comment>
<dbReference type="PANTHER" id="PTHR30024:SF47">
    <property type="entry name" value="TAURINE-BINDING PERIPLASMIC PROTEIN"/>
    <property type="match status" value="1"/>
</dbReference>
<dbReference type="Proteomes" id="UP000676325">
    <property type="component" value="Unassembled WGS sequence"/>
</dbReference>
<keyword evidence="5" id="KW-1185">Reference proteome</keyword>
<dbReference type="AlphaFoldDB" id="A0A941EBM6"/>
<accession>A0A941EBM6</accession>
<protein>
    <submittedName>
        <fullName evidence="4">ABC transporter substrate-binding protein</fullName>
    </submittedName>
</protein>
<organism evidence="4 5">
    <name type="scientific">Actinospica acidithermotolerans</name>
    <dbReference type="NCBI Taxonomy" id="2828514"/>
    <lineage>
        <taxon>Bacteria</taxon>
        <taxon>Bacillati</taxon>
        <taxon>Actinomycetota</taxon>
        <taxon>Actinomycetes</taxon>
        <taxon>Catenulisporales</taxon>
        <taxon>Actinospicaceae</taxon>
        <taxon>Actinospica</taxon>
    </lineage>
</organism>
<dbReference type="EMBL" id="JAGSOH010000035">
    <property type="protein sequence ID" value="MBR7827478.1"/>
    <property type="molecule type" value="Genomic_DNA"/>
</dbReference>
<evidence type="ECO:0000256" key="3">
    <source>
        <dbReference type="ARBA" id="ARBA00022729"/>
    </source>
</evidence>
<dbReference type="PANTHER" id="PTHR30024">
    <property type="entry name" value="ALIPHATIC SULFONATES-BINDING PROTEIN-RELATED"/>
    <property type="match status" value="1"/>
</dbReference>
<proteinExistence type="inferred from homology"/>
<comment type="caution">
    <text evidence="4">The sequence shown here is derived from an EMBL/GenBank/DDBJ whole genome shotgun (WGS) entry which is preliminary data.</text>
</comment>
<evidence type="ECO:0000256" key="1">
    <source>
        <dbReference type="ARBA" id="ARBA00004418"/>
    </source>
</evidence>
<evidence type="ECO:0000256" key="2">
    <source>
        <dbReference type="ARBA" id="ARBA00010742"/>
    </source>
</evidence>
<evidence type="ECO:0000313" key="4">
    <source>
        <dbReference type="EMBL" id="MBR7827478.1"/>
    </source>
</evidence>
<comment type="subcellular location">
    <subcellularLocation>
        <location evidence="1">Periplasm</location>
    </subcellularLocation>
</comment>
<dbReference type="GO" id="GO:0042597">
    <property type="term" value="C:periplasmic space"/>
    <property type="evidence" value="ECO:0007669"/>
    <property type="project" value="UniProtKB-SubCell"/>
</dbReference>
<gene>
    <name evidence="4" type="ORF">KDK95_14260</name>
</gene>
<keyword evidence="3" id="KW-0732">Signal</keyword>
<dbReference type="SUPFAM" id="SSF53850">
    <property type="entry name" value="Periplasmic binding protein-like II"/>
    <property type="match status" value="1"/>
</dbReference>